<sequence length="331" mass="38165">MSSPSDGYPTIMLSGTDHDLPELLEGTYSKYSDERLLFNGRKAYLEAVFDNVTGRMVARKALRHEFRNDAEERRRFLREARVTAQLAHPNTIPVYEIGQTKMGSLYFTMKLLRGEDLYETIKRISQRDASALQSYPLSVLMDIFLQVCQALGFAHAHGVIHRDIKPENIWLGQFNEVVLLDWGVAKVWGVEDPPWEPEDFQTVRPEETVDREQLRTLTRSGQLPGTPLYMSPEQILGHKSIDERSDIFSLGVMLYELMTLKEPFYGETVRKTFDLIIHDDPIPPKERAPHRNIPDTFEAIILKAMEKEKKNRYQSVMEMAHDIQIAKDAII</sequence>
<dbReference type="SUPFAM" id="SSF56112">
    <property type="entry name" value="Protein kinase-like (PK-like)"/>
    <property type="match status" value="1"/>
</dbReference>
<dbReference type="EMBL" id="CP036267">
    <property type="protein sequence ID" value="QDT33912.1"/>
    <property type="molecule type" value="Genomic_DNA"/>
</dbReference>
<gene>
    <name evidence="6" type="primary">pknD_3</name>
    <name evidence="6" type="ORF">Mal48_31680</name>
</gene>
<accession>A0A517QQJ1</accession>
<dbReference type="Gene3D" id="3.30.200.20">
    <property type="entry name" value="Phosphorylase Kinase, domain 1"/>
    <property type="match status" value="1"/>
</dbReference>
<dbReference type="Pfam" id="PF00069">
    <property type="entry name" value="Pkinase"/>
    <property type="match status" value="1"/>
</dbReference>
<keyword evidence="4" id="KW-0067">ATP-binding</keyword>
<dbReference type="EC" id="2.7.11.1" evidence="6"/>
<keyword evidence="1 6" id="KW-0808">Transferase</keyword>
<dbReference type="AlphaFoldDB" id="A0A517QQJ1"/>
<dbReference type="InterPro" id="IPR000719">
    <property type="entry name" value="Prot_kinase_dom"/>
</dbReference>
<evidence type="ECO:0000313" key="7">
    <source>
        <dbReference type="Proteomes" id="UP000315724"/>
    </source>
</evidence>
<dbReference type="Proteomes" id="UP000315724">
    <property type="component" value="Chromosome"/>
</dbReference>
<dbReference type="CDD" id="cd14014">
    <property type="entry name" value="STKc_PknB_like"/>
    <property type="match status" value="1"/>
</dbReference>
<keyword evidence="2" id="KW-0547">Nucleotide-binding</keyword>
<reference evidence="6 7" key="1">
    <citation type="submission" date="2019-02" db="EMBL/GenBank/DDBJ databases">
        <title>Deep-cultivation of Planctomycetes and their phenomic and genomic characterization uncovers novel biology.</title>
        <authorList>
            <person name="Wiegand S."/>
            <person name="Jogler M."/>
            <person name="Boedeker C."/>
            <person name="Pinto D."/>
            <person name="Vollmers J."/>
            <person name="Rivas-Marin E."/>
            <person name="Kohn T."/>
            <person name="Peeters S.H."/>
            <person name="Heuer A."/>
            <person name="Rast P."/>
            <person name="Oberbeckmann S."/>
            <person name="Bunk B."/>
            <person name="Jeske O."/>
            <person name="Meyerdierks A."/>
            <person name="Storesund J.E."/>
            <person name="Kallscheuer N."/>
            <person name="Luecker S."/>
            <person name="Lage O.M."/>
            <person name="Pohl T."/>
            <person name="Merkel B.J."/>
            <person name="Hornburger P."/>
            <person name="Mueller R.-W."/>
            <person name="Bruemmer F."/>
            <person name="Labrenz M."/>
            <person name="Spormann A.M."/>
            <person name="Op den Camp H."/>
            <person name="Overmann J."/>
            <person name="Amann R."/>
            <person name="Jetten M.S.M."/>
            <person name="Mascher T."/>
            <person name="Medema M.H."/>
            <person name="Devos D.P."/>
            <person name="Kaster A.-K."/>
            <person name="Ovreas L."/>
            <person name="Rohde M."/>
            <person name="Galperin M.Y."/>
            <person name="Jogler C."/>
        </authorList>
    </citation>
    <scope>NUCLEOTIDE SEQUENCE [LARGE SCALE GENOMIC DNA]</scope>
    <source>
        <strain evidence="6 7">Mal48</strain>
    </source>
</reference>
<dbReference type="Gene3D" id="1.10.510.10">
    <property type="entry name" value="Transferase(Phosphotransferase) domain 1"/>
    <property type="match status" value="1"/>
</dbReference>
<evidence type="ECO:0000259" key="5">
    <source>
        <dbReference type="PROSITE" id="PS50011"/>
    </source>
</evidence>
<protein>
    <submittedName>
        <fullName evidence="6">Serine/threonine-protein kinase PknD</fullName>
        <ecNumber evidence="6">2.7.11.1</ecNumber>
    </submittedName>
</protein>
<dbReference type="GO" id="GO:0005524">
    <property type="term" value="F:ATP binding"/>
    <property type="evidence" value="ECO:0007669"/>
    <property type="project" value="UniProtKB-KW"/>
</dbReference>
<name>A0A517QQJ1_9PLAN</name>
<dbReference type="KEGG" id="tpol:Mal48_31680"/>
<feature type="domain" description="Protein kinase" evidence="5">
    <location>
        <begin position="31"/>
        <end position="324"/>
    </location>
</feature>
<evidence type="ECO:0000256" key="3">
    <source>
        <dbReference type="ARBA" id="ARBA00022777"/>
    </source>
</evidence>
<organism evidence="6 7">
    <name type="scientific">Thalassoglobus polymorphus</name>
    <dbReference type="NCBI Taxonomy" id="2527994"/>
    <lineage>
        <taxon>Bacteria</taxon>
        <taxon>Pseudomonadati</taxon>
        <taxon>Planctomycetota</taxon>
        <taxon>Planctomycetia</taxon>
        <taxon>Planctomycetales</taxon>
        <taxon>Planctomycetaceae</taxon>
        <taxon>Thalassoglobus</taxon>
    </lineage>
</organism>
<evidence type="ECO:0000256" key="2">
    <source>
        <dbReference type="ARBA" id="ARBA00022741"/>
    </source>
</evidence>
<dbReference type="SMART" id="SM00220">
    <property type="entry name" value="S_TKc"/>
    <property type="match status" value="1"/>
</dbReference>
<dbReference type="RefSeq" id="WP_197441723.1">
    <property type="nucleotide sequence ID" value="NZ_CP036267.1"/>
</dbReference>
<evidence type="ECO:0000256" key="4">
    <source>
        <dbReference type="ARBA" id="ARBA00022840"/>
    </source>
</evidence>
<dbReference type="GO" id="GO:0004674">
    <property type="term" value="F:protein serine/threonine kinase activity"/>
    <property type="evidence" value="ECO:0007669"/>
    <property type="project" value="UniProtKB-EC"/>
</dbReference>
<dbReference type="InterPro" id="IPR011009">
    <property type="entry name" value="Kinase-like_dom_sf"/>
</dbReference>
<evidence type="ECO:0000313" key="6">
    <source>
        <dbReference type="EMBL" id="QDT33912.1"/>
    </source>
</evidence>
<dbReference type="PANTHER" id="PTHR43289">
    <property type="entry name" value="MITOGEN-ACTIVATED PROTEIN KINASE KINASE KINASE 20-RELATED"/>
    <property type="match status" value="1"/>
</dbReference>
<proteinExistence type="predicted"/>
<dbReference type="PANTHER" id="PTHR43289:SF6">
    <property type="entry name" value="SERINE_THREONINE-PROTEIN KINASE NEKL-3"/>
    <property type="match status" value="1"/>
</dbReference>
<evidence type="ECO:0000256" key="1">
    <source>
        <dbReference type="ARBA" id="ARBA00022679"/>
    </source>
</evidence>
<keyword evidence="3 6" id="KW-0418">Kinase</keyword>
<keyword evidence="7" id="KW-1185">Reference proteome</keyword>
<dbReference type="PROSITE" id="PS50011">
    <property type="entry name" value="PROTEIN_KINASE_DOM"/>
    <property type="match status" value="1"/>
</dbReference>